<evidence type="ECO:0000256" key="16">
    <source>
        <dbReference type="RuleBase" id="RU000579"/>
    </source>
</evidence>
<dbReference type="PANTHER" id="PTHR43331">
    <property type="entry name" value="HOMOSERINE DEHYDROGENASE"/>
    <property type="match status" value="1"/>
</dbReference>
<dbReference type="PROSITE" id="PS01042">
    <property type="entry name" value="HOMOSER_DHGENASE"/>
    <property type="match status" value="1"/>
</dbReference>
<proteinExistence type="inferred from homology"/>
<comment type="pathway">
    <text evidence="3 16">Amino-acid biosynthesis; L-methionine biosynthesis via de novo pathway; L-homoserine from L-aspartate: step 3/3.</text>
</comment>
<evidence type="ECO:0000256" key="1">
    <source>
        <dbReference type="ARBA" id="ARBA00001920"/>
    </source>
</evidence>
<evidence type="ECO:0000256" key="9">
    <source>
        <dbReference type="ARBA" id="ARBA00022857"/>
    </source>
</evidence>
<dbReference type="SUPFAM" id="SSF55347">
    <property type="entry name" value="Glyceraldehyde-3-phosphate dehydrogenase-like, C-terminal domain"/>
    <property type="match status" value="1"/>
</dbReference>
<dbReference type="GO" id="GO:0009086">
    <property type="term" value="P:methionine biosynthetic process"/>
    <property type="evidence" value="ECO:0007669"/>
    <property type="project" value="UniProtKB-KW"/>
</dbReference>
<evidence type="ECO:0000259" key="18">
    <source>
        <dbReference type="PROSITE" id="PS51671"/>
    </source>
</evidence>
<dbReference type="PIRSF" id="PIRSF000098">
    <property type="entry name" value="Homoser_dehydrog"/>
    <property type="match status" value="1"/>
</dbReference>
<dbReference type="NCBIfam" id="NF004976">
    <property type="entry name" value="PRK06349.1"/>
    <property type="match status" value="1"/>
</dbReference>
<dbReference type="AlphaFoldDB" id="A0A1I0BD53"/>
<dbReference type="InterPro" id="IPR016204">
    <property type="entry name" value="HDH"/>
</dbReference>
<gene>
    <name evidence="19" type="ORF">SAMN04487771_10046</name>
</gene>
<evidence type="ECO:0000256" key="17">
    <source>
        <dbReference type="RuleBase" id="RU004171"/>
    </source>
</evidence>
<dbReference type="InterPro" id="IPR045865">
    <property type="entry name" value="ACT-like_dom_sf"/>
</dbReference>
<feature type="binding site" evidence="15">
    <location>
        <position position="105"/>
    </location>
    <ligand>
        <name>NADPH</name>
        <dbReference type="ChEBI" id="CHEBI:57783"/>
    </ligand>
</feature>
<evidence type="ECO:0000256" key="10">
    <source>
        <dbReference type="ARBA" id="ARBA00023002"/>
    </source>
</evidence>
<dbReference type="SUPFAM" id="SSF51735">
    <property type="entry name" value="NAD(P)-binding Rossmann-fold domains"/>
    <property type="match status" value="1"/>
</dbReference>
<evidence type="ECO:0000256" key="14">
    <source>
        <dbReference type="PIRSR" id="PIRSR000098-1"/>
    </source>
</evidence>
<dbReference type="PANTHER" id="PTHR43331:SF1">
    <property type="entry name" value="HOMOSERINE DEHYDROGENASE"/>
    <property type="match status" value="1"/>
</dbReference>
<protein>
    <recommendedName>
        <fullName evidence="6 16">Homoserine dehydrogenase</fullName>
        <ecNumber evidence="5 16">1.1.1.3</ecNumber>
    </recommendedName>
</protein>
<comment type="cofactor">
    <cofactor evidence="1">
        <name>a metal cation</name>
        <dbReference type="ChEBI" id="CHEBI:25213"/>
    </cofactor>
</comment>
<keyword evidence="7 16" id="KW-0028">Amino-acid biosynthesis</keyword>
<dbReference type="OrthoDB" id="9808167at2"/>
<evidence type="ECO:0000256" key="8">
    <source>
        <dbReference type="ARBA" id="ARBA00022697"/>
    </source>
</evidence>
<evidence type="ECO:0000256" key="4">
    <source>
        <dbReference type="ARBA" id="ARBA00006753"/>
    </source>
</evidence>
<feature type="binding site" evidence="15">
    <location>
        <position position="190"/>
    </location>
    <ligand>
        <name>L-homoserine</name>
        <dbReference type="ChEBI" id="CHEBI:57476"/>
    </ligand>
</feature>
<evidence type="ECO:0000256" key="5">
    <source>
        <dbReference type="ARBA" id="ARBA00013213"/>
    </source>
</evidence>
<dbReference type="Gene3D" id="3.30.70.260">
    <property type="match status" value="1"/>
</dbReference>
<organism evidence="19 20">
    <name type="scientific">[Clostridium] aminophilum</name>
    <dbReference type="NCBI Taxonomy" id="1526"/>
    <lineage>
        <taxon>Bacteria</taxon>
        <taxon>Bacillati</taxon>
        <taxon>Bacillota</taxon>
        <taxon>Clostridia</taxon>
        <taxon>Lachnospirales</taxon>
        <taxon>Lachnospiraceae</taxon>
    </lineage>
</organism>
<keyword evidence="11" id="KW-0915">Sodium</keyword>
<dbReference type="EMBL" id="FOIL01000004">
    <property type="protein sequence ID" value="SET04821.1"/>
    <property type="molecule type" value="Genomic_DNA"/>
</dbReference>
<dbReference type="FunFam" id="3.30.360.10:FF:000005">
    <property type="entry name" value="Homoserine dehydrogenase"/>
    <property type="match status" value="1"/>
</dbReference>
<evidence type="ECO:0000256" key="6">
    <source>
        <dbReference type="ARBA" id="ARBA00013376"/>
    </source>
</evidence>
<dbReference type="Pfam" id="PF03447">
    <property type="entry name" value="NAD_binding_3"/>
    <property type="match status" value="1"/>
</dbReference>
<dbReference type="Gene3D" id="3.40.50.720">
    <property type="entry name" value="NAD(P)-binding Rossmann-like Domain"/>
    <property type="match status" value="1"/>
</dbReference>
<dbReference type="STRING" id="1526.SAMN02910262_00370"/>
<evidence type="ECO:0000256" key="7">
    <source>
        <dbReference type="ARBA" id="ARBA00022605"/>
    </source>
</evidence>
<dbReference type="RefSeq" id="WP_074648390.1">
    <property type="nucleotide sequence ID" value="NZ_FOIL01000004.1"/>
</dbReference>
<reference evidence="19 20" key="1">
    <citation type="submission" date="2016-10" db="EMBL/GenBank/DDBJ databases">
        <authorList>
            <person name="de Groot N.N."/>
        </authorList>
    </citation>
    <scope>NUCLEOTIDE SEQUENCE [LARGE SCALE GENOMIC DNA]</scope>
    <source>
        <strain evidence="19 20">KH1P1</strain>
    </source>
</reference>
<evidence type="ECO:0000313" key="20">
    <source>
        <dbReference type="Proteomes" id="UP000199820"/>
    </source>
</evidence>
<keyword evidence="12 16" id="KW-0486">Methionine biosynthesis</keyword>
<evidence type="ECO:0000256" key="13">
    <source>
        <dbReference type="ARBA" id="ARBA00048841"/>
    </source>
</evidence>
<dbReference type="Proteomes" id="UP000199820">
    <property type="component" value="Unassembled WGS sequence"/>
</dbReference>
<dbReference type="GO" id="GO:0004412">
    <property type="term" value="F:homoserine dehydrogenase activity"/>
    <property type="evidence" value="ECO:0007669"/>
    <property type="project" value="UniProtKB-EC"/>
</dbReference>
<keyword evidence="10 16" id="KW-0560">Oxidoreductase</keyword>
<dbReference type="CDD" id="cd04881">
    <property type="entry name" value="ACT_HSDH-Hom"/>
    <property type="match status" value="1"/>
</dbReference>
<dbReference type="InterPro" id="IPR005106">
    <property type="entry name" value="Asp/hSer_DH_NAD-bd"/>
</dbReference>
<comment type="pathway">
    <text evidence="2 16">Amino-acid biosynthesis; L-threonine biosynthesis; L-threonine from L-aspartate: step 3/5.</text>
</comment>
<evidence type="ECO:0000256" key="15">
    <source>
        <dbReference type="PIRSR" id="PIRSR000098-2"/>
    </source>
</evidence>
<comment type="similarity">
    <text evidence="4 17">Belongs to the homoserine dehydrogenase family.</text>
</comment>
<evidence type="ECO:0000256" key="12">
    <source>
        <dbReference type="ARBA" id="ARBA00023167"/>
    </source>
</evidence>
<comment type="catalytic activity">
    <reaction evidence="13">
        <text>L-homoserine + NADP(+) = L-aspartate 4-semialdehyde + NADPH + H(+)</text>
        <dbReference type="Rhea" id="RHEA:15761"/>
        <dbReference type="ChEBI" id="CHEBI:15378"/>
        <dbReference type="ChEBI" id="CHEBI:57476"/>
        <dbReference type="ChEBI" id="CHEBI:57783"/>
        <dbReference type="ChEBI" id="CHEBI:58349"/>
        <dbReference type="ChEBI" id="CHEBI:537519"/>
        <dbReference type="EC" id="1.1.1.3"/>
    </reaction>
    <physiologicalReaction direction="right-to-left" evidence="13">
        <dbReference type="Rhea" id="RHEA:15763"/>
    </physiologicalReaction>
</comment>
<dbReference type="PROSITE" id="PS51671">
    <property type="entry name" value="ACT"/>
    <property type="match status" value="1"/>
</dbReference>
<evidence type="ECO:0000256" key="3">
    <source>
        <dbReference type="ARBA" id="ARBA00005062"/>
    </source>
</evidence>
<keyword evidence="8 16" id="KW-0791">Threonine biosynthesis</keyword>
<keyword evidence="20" id="KW-1185">Reference proteome</keyword>
<dbReference type="eggNOG" id="COG0460">
    <property type="taxonomic scope" value="Bacteria"/>
</dbReference>
<dbReference type="InterPro" id="IPR019811">
    <property type="entry name" value="HDH_CS"/>
</dbReference>
<evidence type="ECO:0000256" key="11">
    <source>
        <dbReference type="ARBA" id="ARBA00023053"/>
    </source>
</evidence>
<dbReference type="UniPathway" id="UPA00051">
    <property type="reaction ID" value="UER00465"/>
</dbReference>
<dbReference type="Pfam" id="PF00742">
    <property type="entry name" value="Homoserine_dh"/>
    <property type="match status" value="1"/>
</dbReference>
<keyword evidence="9 15" id="KW-0521">NADP</keyword>
<sequence length="430" mass="46439">MKKIKIGMLGIGNIGQGTYRTLEMSRARIEEATGLNLEITKILNRHPERDRGIDIPREKYVTDIHEIIDDPEIDIVVELIGGIEPATTFMADALRAGKHVVTANKAAIAANGELLQKIAHENHLMLRFEASVAGGIPILNAVTTALISNEFSEVQGILNGTTNYILTKMTENRQAYADALRDAQAKGFAETDPTADVEGIDAANKLSILISLLFGIGVAPDQIPTRGITTVTSEDISFAREFGYRIKLLGSARAKDGEVTCNVEPSLVPEDHPLANVNNEFNAVYVTGNAVDKLMFYGRGAGPLPTGSAVMGDIISIARKIEKNAAYDLLPHLRYDAGLSFAGEGKNPYYIRVTAPDHPGVLGQITSTFGVYGVGIRTMMQRAVASHSDTVPLIFIVYAIEKNILSTALDVLVGNGSVLRVDNVLRVLDF</sequence>
<feature type="domain" description="ACT" evidence="18">
    <location>
        <begin position="350"/>
        <end position="430"/>
    </location>
</feature>
<dbReference type="EC" id="1.1.1.3" evidence="5 16"/>
<dbReference type="Gene3D" id="3.30.360.10">
    <property type="entry name" value="Dihydrodipicolinate Reductase, domain 2"/>
    <property type="match status" value="1"/>
</dbReference>
<dbReference type="GO" id="GO:0009088">
    <property type="term" value="P:threonine biosynthetic process"/>
    <property type="evidence" value="ECO:0007669"/>
    <property type="project" value="UniProtKB-UniPathway"/>
</dbReference>
<dbReference type="InterPro" id="IPR001342">
    <property type="entry name" value="HDH_cat"/>
</dbReference>
<dbReference type="UniPathway" id="UPA00050">
    <property type="reaction ID" value="UER00063"/>
</dbReference>
<dbReference type="InterPro" id="IPR036291">
    <property type="entry name" value="NAD(P)-bd_dom_sf"/>
</dbReference>
<dbReference type="InterPro" id="IPR002912">
    <property type="entry name" value="ACT_dom"/>
</dbReference>
<accession>A0A1I0BD53</accession>
<evidence type="ECO:0000313" key="19">
    <source>
        <dbReference type="EMBL" id="SET04821.1"/>
    </source>
</evidence>
<dbReference type="SUPFAM" id="SSF55021">
    <property type="entry name" value="ACT-like"/>
    <property type="match status" value="1"/>
</dbReference>
<feature type="active site" description="Proton donor" evidence="14">
    <location>
        <position position="205"/>
    </location>
</feature>
<evidence type="ECO:0000256" key="2">
    <source>
        <dbReference type="ARBA" id="ARBA00005056"/>
    </source>
</evidence>
<dbReference type="GO" id="GO:0050661">
    <property type="term" value="F:NADP binding"/>
    <property type="evidence" value="ECO:0007669"/>
    <property type="project" value="InterPro"/>
</dbReference>
<name>A0A1I0BD53_9FIRM</name>